<evidence type="ECO:0000313" key="2">
    <source>
        <dbReference type="EMBL" id="CEM55434.1"/>
    </source>
</evidence>
<dbReference type="PhylomeDB" id="A0A0G4IEB3"/>
<sequence>MVVLYEPGAGFSLAHPAKEKDEASLIDCAHYFARWLGRPHLVCMDGEKAGAGTSFQAWLRGDGSPRLHPIEYRQGPPYVGKGLQALVERCIRSNREGVALLMSDPNHRFSLAVIHLRGIQWPARKFSFQLADEGEGFVGLREAPRLTHLREGYQEISSTDSEAQASASSSSSSVFSSALPPSLPSPAPAEPSDQSLAQAEASVREAGAAGARPRSPSPAMSNRASVNSGESPLPDFFVPLGSSMKGTSLDPSAPGVLRTPETVRQYTRAPSRGRRVKDPGPVFLD</sequence>
<feature type="region of interest" description="Disordered" evidence="1">
    <location>
        <begin position="155"/>
        <end position="285"/>
    </location>
</feature>
<organism evidence="2">
    <name type="scientific">Chromera velia CCMP2878</name>
    <dbReference type="NCBI Taxonomy" id="1169474"/>
    <lineage>
        <taxon>Eukaryota</taxon>
        <taxon>Sar</taxon>
        <taxon>Alveolata</taxon>
        <taxon>Colpodellida</taxon>
        <taxon>Chromeraceae</taxon>
        <taxon>Chromera</taxon>
    </lineage>
</organism>
<dbReference type="EMBL" id="CDMZ01005876">
    <property type="protein sequence ID" value="CEM55434.1"/>
    <property type="molecule type" value="Genomic_DNA"/>
</dbReference>
<protein>
    <submittedName>
        <fullName evidence="2">Uncharacterized protein</fullName>
    </submittedName>
</protein>
<feature type="compositionally biased region" description="Low complexity" evidence="1">
    <location>
        <begin position="157"/>
        <end position="180"/>
    </location>
</feature>
<evidence type="ECO:0000256" key="1">
    <source>
        <dbReference type="SAM" id="MobiDB-lite"/>
    </source>
</evidence>
<gene>
    <name evidence="2" type="ORF">Cvel_2374</name>
</gene>
<name>A0A0G4IEB3_9ALVE</name>
<accession>A0A0G4IEB3</accession>
<dbReference type="AlphaFoldDB" id="A0A0G4IEB3"/>
<dbReference type="VEuPathDB" id="CryptoDB:Cvel_2374"/>
<proteinExistence type="predicted"/>
<feature type="compositionally biased region" description="Low complexity" evidence="1">
    <location>
        <begin position="206"/>
        <end position="225"/>
    </location>
</feature>
<reference evidence="2" key="1">
    <citation type="submission" date="2014-11" db="EMBL/GenBank/DDBJ databases">
        <authorList>
            <person name="Otto D Thomas"/>
            <person name="Naeem Raeece"/>
        </authorList>
    </citation>
    <scope>NUCLEOTIDE SEQUENCE</scope>
</reference>